<reference evidence="1" key="1">
    <citation type="journal article" date="2022" name="bioRxiv">
        <title>Sequencing and chromosome-scale assembly of the giantPleurodeles waltlgenome.</title>
        <authorList>
            <person name="Brown T."/>
            <person name="Elewa A."/>
            <person name="Iarovenko S."/>
            <person name="Subramanian E."/>
            <person name="Araus A.J."/>
            <person name="Petzold A."/>
            <person name="Susuki M."/>
            <person name="Suzuki K.-i.T."/>
            <person name="Hayashi T."/>
            <person name="Toyoda A."/>
            <person name="Oliveira C."/>
            <person name="Osipova E."/>
            <person name="Leigh N.D."/>
            <person name="Simon A."/>
            <person name="Yun M.H."/>
        </authorList>
    </citation>
    <scope>NUCLEOTIDE SEQUENCE</scope>
    <source>
        <strain evidence="1">20211129_DDA</strain>
        <tissue evidence="1">Liver</tissue>
    </source>
</reference>
<organism evidence="1 2">
    <name type="scientific">Pleurodeles waltl</name>
    <name type="common">Iberian ribbed newt</name>
    <dbReference type="NCBI Taxonomy" id="8319"/>
    <lineage>
        <taxon>Eukaryota</taxon>
        <taxon>Metazoa</taxon>
        <taxon>Chordata</taxon>
        <taxon>Craniata</taxon>
        <taxon>Vertebrata</taxon>
        <taxon>Euteleostomi</taxon>
        <taxon>Amphibia</taxon>
        <taxon>Batrachia</taxon>
        <taxon>Caudata</taxon>
        <taxon>Salamandroidea</taxon>
        <taxon>Salamandridae</taxon>
        <taxon>Pleurodelinae</taxon>
        <taxon>Pleurodeles</taxon>
    </lineage>
</organism>
<sequence length="94" mass="10889">MSGLDLERETIETGNTFQRTSYQSVQGRAREREKTQACLALEGKMRRINRNDRKKEKKSLTRSTINGSSQCLQFLEDRWIFTMSAVSRKADINS</sequence>
<proteinExistence type="predicted"/>
<evidence type="ECO:0000313" key="1">
    <source>
        <dbReference type="EMBL" id="KAJ1192854.1"/>
    </source>
</evidence>
<evidence type="ECO:0000313" key="2">
    <source>
        <dbReference type="Proteomes" id="UP001066276"/>
    </source>
</evidence>
<name>A0AAV7UWU2_PLEWA</name>
<accession>A0AAV7UWU2</accession>
<comment type="caution">
    <text evidence="1">The sequence shown here is derived from an EMBL/GenBank/DDBJ whole genome shotgun (WGS) entry which is preliminary data.</text>
</comment>
<keyword evidence="2" id="KW-1185">Reference proteome</keyword>
<dbReference type="AlphaFoldDB" id="A0AAV7UWU2"/>
<protein>
    <submittedName>
        <fullName evidence="1">Uncharacterized protein</fullName>
    </submittedName>
</protein>
<dbReference type="EMBL" id="JANPWB010000004">
    <property type="protein sequence ID" value="KAJ1192854.1"/>
    <property type="molecule type" value="Genomic_DNA"/>
</dbReference>
<gene>
    <name evidence="1" type="ORF">NDU88_002160</name>
</gene>
<dbReference type="Proteomes" id="UP001066276">
    <property type="component" value="Chromosome 2_2"/>
</dbReference>